<dbReference type="InterPro" id="IPR016159">
    <property type="entry name" value="Cullin_repeat-like_dom_sf"/>
</dbReference>
<dbReference type="EMBL" id="SZYD01000878">
    <property type="protein sequence ID" value="KAD1306629.1"/>
    <property type="molecule type" value="Genomic_DNA"/>
</dbReference>
<keyword evidence="3" id="KW-0268">Exocytosis</keyword>
<accession>A0A5N6LG60</accession>
<dbReference type="GO" id="GO:0000145">
    <property type="term" value="C:exocyst"/>
    <property type="evidence" value="ECO:0007669"/>
    <property type="project" value="InterPro"/>
</dbReference>
<organism evidence="4 5">
    <name type="scientific">Mikania micrantha</name>
    <name type="common">bitter vine</name>
    <dbReference type="NCBI Taxonomy" id="192012"/>
    <lineage>
        <taxon>Eukaryota</taxon>
        <taxon>Viridiplantae</taxon>
        <taxon>Streptophyta</taxon>
        <taxon>Embryophyta</taxon>
        <taxon>Tracheophyta</taxon>
        <taxon>Spermatophyta</taxon>
        <taxon>Magnoliopsida</taxon>
        <taxon>eudicotyledons</taxon>
        <taxon>Gunneridae</taxon>
        <taxon>Pentapetalae</taxon>
        <taxon>asterids</taxon>
        <taxon>campanulids</taxon>
        <taxon>Asterales</taxon>
        <taxon>Asteraceae</taxon>
        <taxon>Asteroideae</taxon>
        <taxon>Heliantheae alliance</taxon>
        <taxon>Eupatorieae</taxon>
        <taxon>Mikania</taxon>
    </lineage>
</organism>
<dbReference type="GO" id="GO:0006887">
    <property type="term" value="P:exocytosis"/>
    <property type="evidence" value="ECO:0007669"/>
    <property type="project" value="UniProtKB-KW"/>
</dbReference>
<evidence type="ECO:0000313" key="5">
    <source>
        <dbReference type="Proteomes" id="UP000326396"/>
    </source>
</evidence>
<dbReference type="AlphaFoldDB" id="A0A5N6LG60"/>
<dbReference type="PANTHER" id="PTHR21426">
    <property type="entry name" value="EXOCYST COMPLEX COMPONENT 8"/>
    <property type="match status" value="1"/>
</dbReference>
<dbReference type="GO" id="GO:0008104">
    <property type="term" value="P:intracellular protein localization"/>
    <property type="evidence" value="ECO:0007669"/>
    <property type="project" value="TreeGrafter"/>
</dbReference>
<dbReference type="PANTHER" id="PTHR21426:SF12">
    <property type="entry name" value="EXOCYST COMPLEX COMPONENT 8"/>
    <property type="match status" value="1"/>
</dbReference>
<sequence length="203" mass="22281">MASNMSSRSRGCVPLTRNSKEIGTKLDENLNIFKSDRFDADADGGSSTSIYLQFILLRRLVHSTHPKFECQSAPSALMCWQIWHSHLRLLQKKCIGVYMLLHIIHMVEQWSNGAYTAAISQLMFSVIAQTSTDVHAIFGNALASSAAAKCVQLALGHCSLLEAHGLTLWPVLLKPFRPSVGQALDANLKRIEESTAALTAADD</sequence>
<dbReference type="SUPFAM" id="SSF74788">
    <property type="entry name" value="Cullin repeat-like"/>
    <property type="match status" value="1"/>
</dbReference>
<comment type="similarity">
    <text evidence="1">Belongs to the EXO84 family.</text>
</comment>
<comment type="caution">
    <text evidence="4">The sequence shown here is derived from an EMBL/GenBank/DDBJ whole genome shotgun (WGS) entry which is preliminary data.</text>
</comment>
<reference evidence="4 5" key="1">
    <citation type="submission" date="2019-05" db="EMBL/GenBank/DDBJ databases">
        <title>Mikania micrantha, genome provides insights into the molecular mechanism of rapid growth.</title>
        <authorList>
            <person name="Liu B."/>
        </authorList>
    </citation>
    <scope>NUCLEOTIDE SEQUENCE [LARGE SCALE GENOMIC DNA]</scope>
    <source>
        <strain evidence="4">NLD-2019</strain>
        <tissue evidence="4">Leaf</tissue>
    </source>
</reference>
<name>A0A5N6LG60_9ASTR</name>
<evidence type="ECO:0000256" key="3">
    <source>
        <dbReference type="ARBA" id="ARBA00022483"/>
    </source>
</evidence>
<evidence type="ECO:0000313" key="4">
    <source>
        <dbReference type="EMBL" id="KAD1306629.1"/>
    </source>
</evidence>
<dbReference type="Proteomes" id="UP000326396">
    <property type="component" value="Unassembled WGS sequence"/>
</dbReference>
<keyword evidence="2" id="KW-0813">Transport</keyword>
<evidence type="ECO:0000256" key="2">
    <source>
        <dbReference type="ARBA" id="ARBA00022448"/>
    </source>
</evidence>
<keyword evidence="5" id="KW-1185">Reference proteome</keyword>
<dbReference type="OrthoDB" id="642193at2759"/>
<protein>
    <submittedName>
        <fullName evidence="4">Uncharacterized protein</fullName>
    </submittedName>
</protein>
<dbReference type="InterPro" id="IPR033961">
    <property type="entry name" value="Exo84"/>
</dbReference>
<gene>
    <name evidence="4" type="ORF">E3N88_43034</name>
</gene>
<dbReference type="GO" id="GO:0006893">
    <property type="term" value="P:Golgi to plasma membrane transport"/>
    <property type="evidence" value="ECO:0007669"/>
    <property type="project" value="TreeGrafter"/>
</dbReference>
<evidence type="ECO:0000256" key="1">
    <source>
        <dbReference type="ARBA" id="ARBA00007210"/>
    </source>
</evidence>
<proteinExistence type="inferred from homology"/>